<protein>
    <submittedName>
        <fullName evidence="5">5-amino-6-(5-phosphoribosylamino)uracil reductase</fullName>
    </submittedName>
</protein>
<proteinExistence type="predicted"/>
<comment type="caution">
    <text evidence="5">The sequence shown here is derived from an EMBL/GenBank/DDBJ whole genome shotgun (WGS) entry which is preliminary data.</text>
</comment>
<evidence type="ECO:0000259" key="4">
    <source>
        <dbReference type="Pfam" id="PF01872"/>
    </source>
</evidence>
<evidence type="ECO:0000256" key="2">
    <source>
        <dbReference type="ARBA" id="ARBA00022857"/>
    </source>
</evidence>
<dbReference type="GO" id="GO:0008703">
    <property type="term" value="F:5-amino-6-(5-phosphoribosylamino)uracil reductase activity"/>
    <property type="evidence" value="ECO:0007669"/>
    <property type="project" value="InterPro"/>
</dbReference>
<reference evidence="5" key="2">
    <citation type="submission" date="2020-09" db="EMBL/GenBank/DDBJ databases">
        <authorList>
            <person name="Sun Q."/>
            <person name="Zhou Y."/>
        </authorList>
    </citation>
    <scope>NUCLEOTIDE SEQUENCE</scope>
    <source>
        <strain evidence="5">CGMCC 1.15493</strain>
    </source>
</reference>
<evidence type="ECO:0000313" key="5">
    <source>
        <dbReference type="EMBL" id="GGD41712.1"/>
    </source>
</evidence>
<feature type="domain" description="Bacterial bifunctional deaminase-reductase C-terminal" evidence="4">
    <location>
        <begin position="49"/>
        <end position="218"/>
    </location>
</feature>
<dbReference type="AlphaFoldDB" id="A0A916YFV9"/>
<dbReference type="InterPro" id="IPR002734">
    <property type="entry name" value="RibDG_C"/>
</dbReference>
<dbReference type="Pfam" id="PF01872">
    <property type="entry name" value="RibD_C"/>
    <property type="match status" value="1"/>
</dbReference>
<dbReference type="PANTHER" id="PTHR38011:SF7">
    <property type="entry name" value="2,5-DIAMINO-6-RIBOSYLAMINO-4(3H)-PYRIMIDINONE 5'-PHOSPHATE REDUCTASE"/>
    <property type="match status" value="1"/>
</dbReference>
<evidence type="ECO:0000256" key="3">
    <source>
        <dbReference type="ARBA" id="ARBA00023002"/>
    </source>
</evidence>
<dbReference type="RefSeq" id="WP_188855204.1">
    <property type="nucleotide sequence ID" value="NZ_BMJJ01000018.1"/>
</dbReference>
<reference evidence="5" key="1">
    <citation type="journal article" date="2014" name="Int. J. Syst. Evol. Microbiol.">
        <title>Complete genome sequence of Corynebacterium casei LMG S-19264T (=DSM 44701T), isolated from a smear-ripened cheese.</title>
        <authorList>
            <consortium name="US DOE Joint Genome Institute (JGI-PGF)"/>
            <person name="Walter F."/>
            <person name="Albersmeier A."/>
            <person name="Kalinowski J."/>
            <person name="Ruckert C."/>
        </authorList>
    </citation>
    <scope>NUCLEOTIDE SEQUENCE</scope>
    <source>
        <strain evidence="5">CGMCC 1.15493</strain>
    </source>
</reference>
<dbReference type="PANTHER" id="PTHR38011">
    <property type="entry name" value="DIHYDROFOLATE REDUCTASE FAMILY PROTEIN (AFU_ORTHOLOGUE AFUA_8G06820)"/>
    <property type="match status" value="1"/>
</dbReference>
<dbReference type="EMBL" id="BMJJ01000018">
    <property type="protein sequence ID" value="GGD41712.1"/>
    <property type="molecule type" value="Genomic_DNA"/>
</dbReference>
<dbReference type="Gene3D" id="3.40.430.10">
    <property type="entry name" value="Dihydrofolate Reductase, subunit A"/>
    <property type="match status" value="1"/>
</dbReference>
<dbReference type="GO" id="GO:0009231">
    <property type="term" value="P:riboflavin biosynthetic process"/>
    <property type="evidence" value="ECO:0007669"/>
    <property type="project" value="InterPro"/>
</dbReference>
<accession>A0A916YFV9</accession>
<keyword evidence="2" id="KW-0521">NADP</keyword>
<gene>
    <name evidence="5" type="ORF">GCM10011335_50470</name>
</gene>
<name>A0A916YFV9_9HYPH</name>
<evidence type="ECO:0000256" key="1">
    <source>
        <dbReference type="ARBA" id="ARBA00005104"/>
    </source>
</evidence>
<keyword evidence="6" id="KW-1185">Reference proteome</keyword>
<dbReference type="InterPro" id="IPR024072">
    <property type="entry name" value="DHFR-like_dom_sf"/>
</dbReference>
<comment type="pathway">
    <text evidence="1">Cofactor biosynthesis; riboflavin biosynthesis.</text>
</comment>
<evidence type="ECO:0000313" key="6">
    <source>
        <dbReference type="Proteomes" id="UP000613160"/>
    </source>
</evidence>
<dbReference type="SUPFAM" id="SSF53597">
    <property type="entry name" value="Dihydrofolate reductase-like"/>
    <property type="match status" value="1"/>
</dbReference>
<dbReference type="Proteomes" id="UP000613160">
    <property type="component" value="Unassembled WGS sequence"/>
</dbReference>
<sequence>MQRLTVSDKTWQALLRLKRSAGGATAEPDRDDPAWQVYSPLVCRSRSSFVIAQVGQSLDGRVATASGDARDISGPDGILHLHRLRALVDAVIVGVGTVVADDPQLTVRDVEGPCPVRVVIDPAGRMPSDAGLLSGKGPPPLVIRDRAKCRDAADTIIHLDAIDGRLSPHSILGALAARGLHSVLVEGGANTIGAFLNSGQIDRLHVAISPIVIGSGPAGLNLPAIERLDQALRAPCKTYDLGSDVLFDLEYRRDRGG</sequence>
<keyword evidence="3" id="KW-0560">Oxidoreductase</keyword>
<organism evidence="5 6">
    <name type="scientific">Aureimonas glaciei</name>
    <dbReference type="NCBI Taxonomy" id="1776957"/>
    <lineage>
        <taxon>Bacteria</taxon>
        <taxon>Pseudomonadati</taxon>
        <taxon>Pseudomonadota</taxon>
        <taxon>Alphaproteobacteria</taxon>
        <taxon>Hyphomicrobiales</taxon>
        <taxon>Aurantimonadaceae</taxon>
        <taxon>Aureimonas</taxon>
    </lineage>
</organism>
<dbReference type="InterPro" id="IPR050765">
    <property type="entry name" value="Riboflavin_Biosynth_HTPR"/>
</dbReference>